<reference evidence="2" key="1">
    <citation type="submission" date="2023-10" db="EMBL/GenBank/DDBJ databases">
        <authorList>
            <person name="Chen Y."/>
            <person name="Shah S."/>
            <person name="Dougan E. K."/>
            <person name="Thang M."/>
            <person name="Chan C."/>
        </authorList>
    </citation>
    <scope>NUCLEOTIDE SEQUENCE [LARGE SCALE GENOMIC DNA]</scope>
</reference>
<dbReference type="Proteomes" id="UP001189429">
    <property type="component" value="Unassembled WGS sequence"/>
</dbReference>
<comment type="caution">
    <text evidence="2">The sequence shown here is derived from an EMBL/GenBank/DDBJ whole genome shotgun (WGS) entry which is preliminary data.</text>
</comment>
<feature type="region of interest" description="Disordered" evidence="1">
    <location>
        <begin position="1"/>
        <end position="47"/>
    </location>
</feature>
<proteinExistence type="predicted"/>
<protein>
    <submittedName>
        <fullName evidence="2">Uncharacterized protein</fullName>
    </submittedName>
</protein>
<feature type="compositionally biased region" description="Low complexity" evidence="1">
    <location>
        <begin position="129"/>
        <end position="157"/>
    </location>
</feature>
<keyword evidence="3" id="KW-1185">Reference proteome</keyword>
<evidence type="ECO:0000256" key="1">
    <source>
        <dbReference type="SAM" id="MobiDB-lite"/>
    </source>
</evidence>
<feature type="compositionally biased region" description="Low complexity" evidence="1">
    <location>
        <begin position="23"/>
        <end position="47"/>
    </location>
</feature>
<gene>
    <name evidence="2" type="ORF">PCOR1329_LOCUS32161</name>
</gene>
<feature type="non-terminal residue" evidence="2">
    <location>
        <position position="172"/>
    </location>
</feature>
<organism evidence="2 3">
    <name type="scientific">Prorocentrum cordatum</name>
    <dbReference type="NCBI Taxonomy" id="2364126"/>
    <lineage>
        <taxon>Eukaryota</taxon>
        <taxon>Sar</taxon>
        <taxon>Alveolata</taxon>
        <taxon>Dinophyceae</taxon>
        <taxon>Prorocentrales</taxon>
        <taxon>Prorocentraceae</taxon>
        <taxon>Prorocentrum</taxon>
    </lineage>
</organism>
<evidence type="ECO:0000313" key="2">
    <source>
        <dbReference type="EMBL" id="CAK0834885.1"/>
    </source>
</evidence>
<sequence length="172" mass="17889">MLLPAMLPRSRAPGEPPPPPMCWPQGTQPMPAQQALQAQSQRLGMRAPHAPWAADDDPGSGDLMEVMCDNPGLFVGQPLNKLGVFLGEHSGAEGATNSRRQHRALDGNEPVRVRTRLDCPKAGPAAGLRSTAAPASRAAPTVPSHPPGRLGLPPVLGQRQSACGFPSPAGLG</sequence>
<accession>A0ABN9SSE3</accession>
<dbReference type="EMBL" id="CAUYUJ010012936">
    <property type="protein sequence ID" value="CAK0834885.1"/>
    <property type="molecule type" value="Genomic_DNA"/>
</dbReference>
<name>A0ABN9SSE3_9DINO</name>
<feature type="region of interest" description="Disordered" evidence="1">
    <location>
        <begin position="119"/>
        <end position="172"/>
    </location>
</feature>
<evidence type="ECO:0000313" key="3">
    <source>
        <dbReference type="Proteomes" id="UP001189429"/>
    </source>
</evidence>